<feature type="signal peptide" evidence="1">
    <location>
        <begin position="1"/>
        <end position="29"/>
    </location>
</feature>
<reference evidence="2 3" key="1">
    <citation type="submission" date="2024-07" db="EMBL/GenBank/DDBJ databases">
        <title>Whole genome sequencing of Prodigiosin pigment-producing Streptomyces salinarius isolated from rhizosphere soil of Arachis hypogaea.</title>
        <authorList>
            <person name="Vidhya A."/>
            <person name="Ramya S."/>
        </authorList>
    </citation>
    <scope>NUCLEOTIDE SEQUENCE [LARGE SCALE GENOMIC DNA]</scope>
    <source>
        <strain evidence="2 3">VRMG2420</strain>
    </source>
</reference>
<comment type="caution">
    <text evidence="2">The sequence shown here is derived from an EMBL/GenBank/DDBJ whole genome shotgun (WGS) entry which is preliminary data.</text>
</comment>
<evidence type="ECO:0000313" key="3">
    <source>
        <dbReference type="Proteomes" id="UP001614264"/>
    </source>
</evidence>
<proteinExistence type="predicted"/>
<accession>A0ABW8BA88</accession>
<dbReference type="Proteomes" id="UP001614264">
    <property type="component" value="Unassembled WGS sequence"/>
</dbReference>
<keyword evidence="3" id="KW-1185">Reference proteome</keyword>
<feature type="chain" id="PRO_5046166866" evidence="1">
    <location>
        <begin position="30"/>
        <end position="94"/>
    </location>
</feature>
<name>A0ABW8BA88_9ACTN</name>
<evidence type="ECO:0000313" key="2">
    <source>
        <dbReference type="EMBL" id="MFI7871920.1"/>
    </source>
</evidence>
<keyword evidence="1" id="KW-0732">Signal</keyword>
<organism evidence="2 3">
    <name type="scientific">Streptomyces salinarius</name>
    <dbReference type="NCBI Taxonomy" id="2762598"/>
    <lineage>
        <taxon>Bacteria</taxon>
        <taxon>Bacillati</taxon>
        <taxon>Actinomycetota</taxon>
        <taxon>Actinomycetes</taxon>
        <taxon>Kitasatosporales</taxon>
        <taxon>Streptomycetaceae</taxon>
        <taxon>Streptomyces</taxon>
    </lineage>
</organism>
<protein>
    <submittedName>
        <fullName evidence="2">Uncharacterized protein</fullName>
    </submittedName>
</protein>
<sequence length="94" mass="10150">MRKLIALSPLLTAVVATTLSVGVAAPAEAANGWNATVQCTKFRIEDSSGHGFFNGHGWAKTKDLAWKAAIKDANDQMPRGYRAKHCVKKKIVRG</sequence>
<dbReference type="EMBL" id="JBITPR010000039">
    <property type="protein sequence ID" value="MFI7871920.1"/>
    <property type="molecule type" value="Genomic_DNA"/>
</dbReference>
<gene>
    <name evidence="2" type="ORF">AB4829_15150</name>
</gene>
<dbReference type="RefSeq" id="WP_376649363.1">
    <property type="nucleotide sequence ID" value="NZ_JBITPR010000039.1"/>
</dbReference>
<evidence type="ECO:0000256" key="1">
    <source>
        <dbReference type="SAM" id="SignalP"/>
    </source>
</evidence>